<organism evidence="3 4">
    <name type="scientific">Actinomadura rugatobispora</name>
    <dbReference type="NCBI Taxonomy" id="1994"/>
    <lineage>
        <taxon>Bacteria</taxon>
        <taxon>Bacillati</taxon>
        <taxon>Actinomycetota</taxon>
        <taxon>Actinomycetes</taxon>
        <taxon>Streptosporangiales</taxon>
        <taxon>Thermomonosporaceae</taxon>
        <taxon>Actinomadura</taxon>
    </lineage>
</organism>
<evidence type="ECO:0000256" key="1">
    <source>
        <dbReference type="ARBA" id="ARBA00022801"/>
    </source>
</evidence>
<sequence length="599" mass="64248">MVDEERWKARFRAARVSLPGWALDAPHRSTYRSNVTGTWEIYAWDRTTGTRRQVTDRPNGTWMGGVDPTGESIWWFADTDGDEFGIWRRTPFGAADIAGADGSGSDPAVPGLEPSYPSGLALGSSGLALVGRTTESGNTVHLCRPGAAPETLYEHAEDAHVAALSRDETLVAIGHSEHGDSRHMALRVVRPDGTAVADLWDGPGKGVYGAGFSPVAGDPRLLVGHERRGRDELLIWDPVAGTEQEIVLDLPGEIGADWYADGSALLVSHSHEARDELYRYDLSGSGAGSLTRIDTPRGVIGGATARPDGTVEFSWSSAAEPPVVRSTSGAVVLTPPGPTAPPSVPVEDAWVDGPGGRVHALVSRPVEGEGPFPTVFDVHGGPTAQDQDSFVPAAAAWIDHGFAVVRVNYRGSTGYGSQWRDAIEGRVGLTELEDIKAVRDWAVSSGLADPSRLVLTGGSWGGFLTLLGIGTQSDDWAVAVAAVPVADYFAAYEDEMEGLQAFDRSLFGGSPEEVPERYRESSPLTYIENVKAPVLILAGENDPRCPIRQIDNYLGKLTELGRPHEVYRYDAGHGSLVVEERIKQMEAEMTFARKHLGLT</sequence>
<accession>A0ABW0ZW39</accession>
<proteinExistence type="predicted"/>
<dbReference type="InterPro" id="IPR011042">
    <property type="entry name" value="6-blade_b-propeller_TolB-like"/>
</dbReference>
<evidence type="ECO:0000313" key="3">
    <source>
        <dbReference type="EMBL" id="MFC5745025.1"/>
    </source>
</evidence>
<dbReference type="EMBL" id="JBHSON010000005">
    <property type="protein sequence ID" value="MFC5745025.1"/>
    <property type="molecule type" value="Genomic_DNA"/>
</dbReference>
<dbReference type="Gene3D" id="3.40.50.1820">
    <property type="entry name" value="alpha/beta hydrolase"/>
    <property type="match status" value="1"/>
</dbReference>
<dbReference type="Proteomes" id="UP001596074">
    <property type="component" value="Unassembled WGS sequence"/>
</dbReference>
<dbReference type="RefSeq" id="WP_378280649.1">
    <property type="nucleotide sequence ID" value="NZ_JBHSON010000005.1"/>
</dbReference>
<evidence type="ECO:0000259" key="2">
    <source>
        <dbReference type="Pfam" id="PF00326"/>
    </source>
</evidence>
<feature type="domain" description="Peptidase S9 prolyl oligopeptidase catalytic" evidence="2">
    <location>
        <begin position="396"/>
        <end position="597"/>
    </location>
</feature>
<comment type="caution">
    <text evidence="3">The sequence shown here is derived from an EMBL/GenBank/DDBJ whole genome shotgun (WGS) entry which is preliminary data.</text>
</comment>
<dbReference type="PANTHER" id="PTHR42776">
    <property type="entry name" value="SERINE PEPTIDASE S9 FAMILY MEMBER"/>
    <property type="match status" value="1"/>
</dbReference>
<reference evidence="4" key="1">
    <citation type="journal article" date="2019" name="Int. J. Syst. Evol. Microbiol.">
        <title>The Global Catalogue of Microorganisms (GCM) 10K type strain sequencing project: providing services to taxonomists for standard genome sequencing and annotation.</title>
        <authorList>
            <consortium name="The Broad Institute Genomics Platform"/>
            <consortium name="The Broad Institute Genome Sequencing Center for Infectious Disease"/>
            <person name="Wu L."/>
            <person name="Ma J."/>
        </authorList>
    </citation>
    <scope>NUCLEOTIDE SEQUENCE [LARGE SCALE GENOMIC DNA]</scope>
    <source>
        <strain evidence="4">KCTC 42087</strain>
    </source>
</reference>
<protein>
    <submittedName>
        <fullName evidence="3">Prolyl oligopeptidase family serine peptidase</fullName>
    </submittedName>
</protein>
<dbReference type="PANTHER" id="PTHR42776:SF27">
    <property type="entry name" value="DIPEPTIDYL PEPTIDASE FAMILY MEMBER 6"/>
    <property type="match status" value="1"/>
</dbReference>
<dbReference type="SUPFAM" id="SSF82171">
    <property type="entry name" value="DPP6 N-terminal domain-like"/>
    <property type="match status" value="1"/>
</dbReference>
<dbReference type="SUPFAM" id="SSF53474">
    <property type="entry name" value="alpha/beta-Hydrolases"/>
    <property type="match status" value="1"/>
</dbReference>
<keyword evidence="4" id="KW-1185">Reference proteome</keyword>
<dbReference type="Pfam" id="PF00326">
    <property type="entry name" value="Peptidase_S9"/>
    <property type="match status" value="1"/>
</dbReference>
<gene>
    <name evidence="3" type="ORF">ACFPZN_05305</name>
</gene>
<evidence type="ECO:0000313" key="4">
    <source>
        <dbReference type="Proteomes" id="UP001596074"/>
    </source>
</evidence>
<dbReference type="InterPro" id="IPR029058">
    <property type="entry name" value="AB_hydrolase_fold"/>
</dbReference>
<name>A0ABW0ZW39_9ACTN</name>
<dbReference type="Gene3D" id="2.120.10.30">
    <property type="entry name" value="TolB, C-terminal domain"/>
    <property type="match status" value="1"/>
</dbReference>
<dbReference type="InterPro" id="IPR001375">
    <property type="entry name" value="Peptidase_S9_cat"/>
</dbReference>
<keyword evidence="1" id="KW-0378">Hydrolase</keyword>